<reference evidence="2" key="1">
    <citation type="journal article" date="2008" name="Nature">
        <title>The amphioxus genome and the evolution of the chordate karyotype.</title>
        <authorList>
            <consortium name="US DOE Joint Genome Institute (JGI-PGF)"/>
            <person name="Putnam N.H."/>
            <person name="Butts T."/>
            <person name="Ferrier D.E.K."/>
            <person name="Furlong R.F."/>
            <person name="Hellsten U."/>
            <person name="Kawashima T."/>
            <person name="Robinson-Rechavi M."/>
            <person name="Shoguchi E."/>
            <person name="Terry A."/>
            <person name="Yu J.-K."/>
            <person name="Benito-Gutierrez E.L."/>
            <person name="Dubchak I."/>
            <person name="Garcia-Fernandez J."/>
            <person name="Gibson-Brown J.J."/>
            <person name="Grigoriev I.V."/>
            <person name="Horton A.C."/>
            <person name="de Jong P.J."/>
            <person name="Jurka J."/>
            <person name="Kapitonov V.V."/>
            <person name="Kohara Y."/>
            <person name="Kuroki Y."/>
            <person name="Lindquist E."/>
            <person name="Lucas S."/>
            <person name="Osoegawa K."/>
            <person name="Pennacchio L.A."/>
            <person name="Salamov A.A."/>
            <person name="Satou Y."/>
            <person name="Sauka-Spengler T."/>
            <person name="Schmutz J."/>
            <person name="Shin-I T."/>
            <person name="Toyoda A."/>
            <person name="Bronner-Fraser M."/>
            <person name="Fujiyama A."/>
            <person name="Holland L.Z."/>
            <person name="Holland P.W.H."/>
            <person name="Satoh N."/>
            <person name="Rokhsar D.S."/>
        </authorList>
    </citation>
    <scope>NUCLEOTIDE SEQUENCE [LARGE SCALE GENOMIC DNA]</scope>
    <source>
        <strain evidence="2">S238N-H82</strain>
        <tissue evidence="2">Testes</tissue>
    </source>
</reference>
<gene>
    <name evidence="2" type="ORF">BRAFLDRAFT_91385</name>
</gene>
<sequence>MNNQHNQKGQGRPEAINESNTNTTAAEIASGHRYEDMNQHNQTGQGQCQVITESNKNTTASVVATCHGHQYVNVKQHNLKGQGQCQVITESTTNTTAAVVTNVMTGDHDQTGPPEQTQPVTDPLDAKNASYGAGPISSNVNSMYKAVGQCQATTNTTAAVVNGGHDHTDLLEQPQPVTEALEARNASYSTGPISSNANSLYKVVDQSQDINEPNPKHRK</sequence>
<protein>
    <submittedName>
        <fullName evidence="2">Uncharacterized protein</fullName>
    </submittedName>
</protein>
<accession>C3Y736</accession>
<feature type="region of interest" description="Disordered" evidence="1">
    <location>
        <begin position="1"/>
        <end position="22"/>
    </location>
</feature>
<dbReference type="AlphaFoldDB" id="C3Y736"/>
<name>C3Y736_BRAFL</name>
<dbReference type="InParanoid" id="C3Y736"/>
<dbReference type="EMBL" id="GG666488">
    <property type="protein sequence ID" value="EEN64146.1"/>
    <property type="molecule type" value="Genomic_DNA"/>
</dbReference>
<evidence type="ECO:0000256" key="1">
    <source>
        <dbReference type="SAM" id="MobiDB-lite"/>
    </source>
</evidence>
<proteinExistence type="predicted"/>
<evidence type="ECO:0000313" key="2">
    <source>
        <dbReference type="EMBL" id="EEN64146.1"/>
    </source>
</evidence>
<organism>
    <name type="scientific">Branchiostoma floridae</name>
    <name type="common">Florida lancelet</name>
    <name type="synonym">Amphioxus</name>
    <dbReference type="NCBI Taxonomy" id="7739"/>
    <lineage>
        <taxon>Eukaryota</taxon>
        <taxon>Metazoa</taxon>
        <taxon>Chordata</taxon>
        <taxon>Cephalochordata</taxon>
        <taxon>Leptocardii</taxon>
        <taxon>Amphioxiformes</taxon>
        <taxon>Branchiostomatidae</taxon>
        <taxon>Branchiostoma</taxon>
    </lineage>
</organism>